<dbReference type="Ensembl" id="ENSACAT00000047119.1">
    <property type="protein sequence ID" value="ENSACAP00000038738.1"/>
    <property type="gene ID" value="ENSACAG00000040651.1"/>
</dbReference>
<sequence length="52" mass="6343">LLIPVDINTLPEAERRARLRKRDAIKLKPKQEAVFDDDDFKLDDYRKFWKKK</sequence>
<organism evidence="1 2">
    <name type="scientific">Anolis carolinensis</name>
    <name type="common">Green anole</name>
    <name type="synonym">American chameleon</name>
    <dbReference type="NCBI Taxonomy" id="28377"/>
    <lineage>
        <taxon>Eukaryota</taxon>
        <taxon>Metazoa</taxon>
        <taxon>Chordata</taxon>
        <taxon>Craniata</taxon>
        <taxon>Vertebrata</taxon>
        <taxon>Euteleostomi</taxon>
        <taxon>Lepidosauria</taxon>
        <taxon>Squamata</taxon>
        <taxon>Bifurcata</taxon>
        <taxon>Unidentata</taxon>
        <taxon>Episquamata</taxon>
        <taxon>Toxicofera</taxon>
        <taxon>Iguania</taxon>
        <taxon>Dactyloidae</taxon>
        <taxon>Anolis</taxon>
    </lineage>
</organism>
<name>A0A803TU48_ANOCA</name>
<dbReference type="GO" id="GO:0003735">
    <property type="term" value="F:structural constituent of ribosome"/>
    <property type="evidence" value="ECO:0007669"/>
    <property type="project" value="InterPro"/>
</dbReference>
<dbReference type="PANTHER" id="PTHR34095:SF1">
    <property type="entry name" value="LARGE RIBOSOMAL SUBUNIT PROTEIN ML55"/>
    <property type="match status" value="1"/>
</dbReference>
<evidence type="ECO:0000313" key="1">
    <source>
        <dbReference type="Ensembl" id="ENSACAP00000038738.1"/>
    </source>
</evidence>
<keyword evidence="2" id="KW-1185">Reference proteome</keyword>
<protein>
    <recommendedName>
        <fullName evidence="3">Mitochondrial ribosomal protein L55</fullName>
    </recommendedName>
</protein>
<reference evidence="1" key="2">
    <citation type="submission" date="2025-08" db="UniProtKB">
        <authorList>
            <consortium name="Ensembl"/>
        </authorList>
    </citation>
    <scope>IDENTIFICATION</scope>
</reference>
<dbReference type="Pfam" id="PF09776">
    <property type="entry name" value="Mitoc_L55"/>
    <property type="match status" value="1"/>
</dbReference>
<reference evidence="1 2" key="1">
    <citation type="submission" date="2009-12" db="EMBL/GenBank/DDBJ databases">
        <title>The Genome Sequence of Anolis carolinensis (Green Anole Lizard).</title>
        <authorList>
            <consortium name="The Genome Sequencing Platform"/>
            <person name="Di Palma F."/>
            <person name="Alfoldi J."/>
            <person name="Heiman D."/>
            <person name="Young S."/>
            <person name="Grabherr M."/>
            <person name="Johnson J."/>
            <person name="Lander E.S."/>
            <person name="Lindblad-Toh K."/>
        </authorList>
    </citation>
    <scope>NUCLEOTIDE SEQUENCE [LARGE SCALE GENOMIC DNA]</scope>
    <source>
        <strain evidence="1 2">JBL SC #1</strain>
    </source>
</reference>
<dbReference type="PANTHER" id="PTHR34095">
    <property type="entry name" value="39S RIBOSOMAL PROTEIN L55, MITOCHONDRIAL"/>
    <property type="match status" value="1"/>
</dbReference>
<dbReference type="GeneTree" id="ENSGT01100000265631"/>
<accession>A0A803TU48</accession>
<dbReference type="GO" id="GO:0005762">
    <property type="term" value="C:mitochondrial large ribosomal subunit"/>
    <property type="evidence" value="ECO:0007669"/>
    <property type="project" value="InterPro"/>
</dbReference>
<dbReference type="AlphaFoldDB" id="A0A803TU48"/>
<evidence type="ECO:0008006" key="3">
    <source>
        <dbReference type="Google" id="ProtNLM"/>
    </source>
</evidence>
<proteinExistence type="predicted"/>
<dbReference type="InterPro" id="IPR018615">
    <property type="entry name" value="Ribosomal_mL55"/>
</dbReference>
<dbReference type="InParanoid" id="A0A803TU48"/>
<evidence type="ECO:0000313" key="2">
    <source>
        <dbReference type="Proteomes" id="UP000001646"/>
    </source>
</evidence>
<dbReference type="Proteomes" id="UP000001646">
    <property type="component" value="Chromosome 6"/>
</dbReference>
<reference evidence="1" key="3">
    <citation type="submission" date="2025-09" db="UniProtKB">
        <authorList>
            <consortium name="Ensembl"/>
        </authorList>
    </citation>
    <scope>IDENTIFICATION</scope>
</reference>